<feature type="domain" description="EamA" evidence="3">
    <location>
        <begin position="160"/>
        <end position="288"/>
    </location>
</feature>
<keyword evidence="2" id="KW-1133">Transmembrane helix</keyword>
<evidence type="ECO:0000313" key="4">
    <source>
        <dbReference type="EMBL" id="MBV7390935.1"/>
    </source>
</evidence>
<feature type="transmembrane region" description="Helical" evidence="2">
    <location>
        <begin position="218"/>
        <end position="237"/>
    </location>
</feature>
<evidence type="ECO:0000313" key="5">
    <source>
        <dbReference type="Proteomes" id="UP000774130"/>
    </source>
</evidence>
<dbReference type="PANTHER" id="PTHR22911:SF79">
    <property type="entry name" value="MOBA-LIKE NTP TRANSFERASE DOMAIN-CONTAINING PROTEIN"/>
    <property type="match status" value="1"/>
</dbReference>
<feature type="transmembrane region" description="Helical" evidence="2">
    <location>
        <begin position="132"/>
        <end position="153"/>
    </location>
</feature>
<evidence type="ECO:0000256" key="1">
    <source>
        <dbReference type="ARBA" id="ARBA00007362"/>
    </source>
</evidence>
<comment type="caution">
    <text evidence="4">The sequence shown here is derived from an EMBL/GenBank/DDBJ whole genome shotgun (WGS) entry which is preliminary data.</text>
</comment>
<feature type="transmembrane region" description="Helical" evidence="2">
    <location>
        <begin position="159"/>
        <end position="176"/>
    </location>
</feature>
<dbReference type="Proteomes" id="UP000774130">
    <property type="component" value="Unassembled WGS sequence"/>
</dbReference>
<dbReference type="Pfam" id="PF00892">
    <property type="entry name" value="EamA"/>
    <property type="match status" value="2"/>
</dbReference>
<feature type="transmembrane region" description="Helical" evidence="2">
    <location>
        <begin position="38"/>
        <end position="61"/>
    </location>
</feature>
<keyword evidence="2" id="KW-0812">Transmembrane</keyword>
<evidence type="ECO:0000256" key="2">
    <source>
        <dbReference type="SAM" id="Phobius"/>
    </source>
</evidence>
<keyword evidence="2" id="KW-0472">Membrane</keyword>
<sequence length="300" mass="32890">MSNLQKGLTSVIVGSILWGASGTVAELFFSESTVSTQWVVALRLLGAGILLLLWCLFTIPHQVKNLLRQPKQVLAVCLFGFLGVLPSQFTYFMAIRTGNAPTATILQFLSPLFILLYFTITKRELPRRIDSFCVFLAMFGTYLLVTKGQFNQLALSPEAFIWGILSGVSAALYTLLPRKLLQAFDAKLVTGLAMFVSGIALSPILISTDVPVLAPRNWGMLAFIVIGGTMFSYLFYIQSLQYIDASLTSMLSSFEPLTATILSVALLHTAFGLPEIIGALFILSTTFLQAWASHRELAKT</sequence>
<accession>A0ABS6TDE2</accession>
<feature type="transmembrane region" description="Helical" evidence="2">
    <location>
        <begin position="73"/>
        <end position="94"/>
    </location>
</feature>
<organism evidence="4 5">
    <name type="scientific">Enterococcus alishanensis</name>
    <dbReference type="NCBI Taxonomy" id="1303817"/>
    <lineage>
        <taxon>Bacteria</taxon>
        <taxon>Bacillati</taxon>
        <taxon>Bacillota</taxon>
        <taxon>Bacilli</taxon>
        <taxon>Lactobacillales</taxon>
        <taxon>Enterococcaceae</taxon>
        <taxon>Enterococcus</taxon>
    </lineage>
</organism>
<dbReference type="InterPro" id="IPR000620">
    <property type="entry name" value="EamA_dom"/>
</dbReference>
<evidence type="ECO:0000259" key="3">
    <source>
        <dbReference type="Pfam" id="PF00892"/>
    </source>
</evidence>
<reference evidence="4 5" key="1">
    <citation type="submission" date="2021-06" db="EMBL/GenBank/DDBJ databases">
        <title>Enterococcus alishanensis sp. nov., a novel lactic acid bacterium isolated from fresh coffee beans.</title>
        <authorList>
            <person name="Chen Y.-S."/>
        </authorList>
    </citation>
    <scope>NUCLEOTIDE SEQUENCE [LARGE SCALE GENOMIC DNA]</scope>
    <source>
        <strain evidence="4 5">ALS3</strain>
    </source>
</reference>
<proteinExistence type="inferred from homology"/>
<feature type="domain" description="EamA" evidence="3">
    <location>
        <begin position="6"/>
        <end position="145"/>
    </location>
</feature>
<dbReference type="PANTHER" id="PTHR22911">
    <property type="entry name" value="ACYL-MALONYL CONDENSING ENZYME-RELATED"/>
    <property type="match status" value="1"/>
</dbReference>
<name>A0ABS6TDE2_9ENTE</name>
<dbReference type="RefSeq" id="WP_218325973.1">
    <property type="nucleotide sequence ID" value="NZ_JAHUZB010000003.1"/>
</dbReference>
<protein>
    <submittedName>
        <fullName evidence="4">DMT family transporter</fullName>
    </submittedName>
</protein>
<feature type="transmembrane region" description="Helical" evidence="2">
    <location>
        <begin position="100"/>
        <end position="120"/>
    </location>
</feature>
<keyword evidence="5" id="KW-1185">Reference proteome</keyword>
<feature type="transmembrane region" description="Helical" evidence="2">
    <location>
        <begin position="188"/>
        <end position="206"/>
    </location>
</feature>
<comment type="similarity">
    <text evidence="1">Belongs to the EamA transporter family.</text>
</comment>
<dbReference type="EMBL" id="JAHUZB010000003">
    <property type="protein sequence ID" value="MBV7390935.1"/>
    <property type="molecule type" value="Genomic_DNA"/>
</dbReference>
<gene>
    <name evidence="4" type="ORF">KUA55_09595</name>
</gene>